<reference evidence="4 5" key="1">
    <citation type="submission" date="2020-04" db="EMBL/GenBank/DDBJ databases">
        <title>Genome sequence of Altibacter aquimarinus strain ALE3EI.</title>
        <authorList>
            <person name="Oh H.-M."/>
            <person name="Jang D."/>
        </authorList>
    </citation>
    <scope>NUCLEOTIDE SEQUENCE [LARGE SCALE GENOMIC DNA]</scope>
    <source>
        <strain evidence="4 5">ALE3EI</strain>
    </source>
</reference>
<feature type="region of interest" description="Disordered" evidence="2">
    <location>
        <begin position="524"/>
        <end position="547"/>
    </location>
</feature>
<protein>
    <recommendedName>
        <fullName evidence="3">Sortilin N-terminal domain-containing protein</fullName>
    </recommendedName>
</protein>
<feature type="domain" description="Sortilin N-terminal" evidence="3">
    <location>
        <begin position="124"/>
        <end position="299"/>
    </location>
</feature>
<gene>
    <name evidence="4" type="ORF">ALE3EI_2166</name>
</gene>
<accession>A0A7G8PWJ5</accession>
<keyword evidence="5" id="KW-1185">Reference proteome</keyword>
<dbReference type="Gene3D" id="2.130.10.10">
    <property type="entry name" value="YVTN repeat-like/Quinoprotein amine dehydrogenase"/>
    <property type="match status" value="5"/>
</dbReference>
<dbReference type="Proteomes" id="UP000515514">
    <property type="component" value="Chromosome"/>
</dbReference>
<feature type="compositionally biased region" description="Polar residues" evidence="2">
    <location>
        <begin position="538"/>
        <end position="547"/>
    </location>
</feature>
<dbReference type="Pfam" id="PF15902">
    <property type="entry name" value="Sortilin-Vps10"/>
    <property type="match status" value="1"/>
</dbReference>
<dbReference type="InterPro" id="IPR015943">
    <property type="entry name" value="WD40/YVTN_repeat-like_dom_sf"/>
</dbReference>
<dbReference type="PANTHER" id="PTHR43739">
    <property type="entry name" value="XYLOGLUCANASE (EUROFUNG)"/>
    <property type="match status" value="1"/>
</dbReference>
<evidence type="ECO:0000313" key="5">
    <source>
        <dbReference type="Proteomes" id="UP000515514"/>
    </source>
</evidence>
<keyword evidence="1" id="KW-0677">Repeat</keyword>
<name>A0A7G8PWJ5_9FLAO</name>
<dbReference type="InterPro" id="IPR031778">
    <property type="entry name" value="Sortilin_N"/>
</dbReference>
<dbReference type="InterPro" id="IPR052025">
    <property type="entry name" value="Xyloglucanase_GH74"/>
</dbReference>
<dbReference type="PANTHER" id="PTHR43739:SF5">
    <property type="entry name" value="EXO-ALPHA-SIALIDASE"/>
    <property type="match status" value="1"/>
</dbReference>
<dbReference type="KEGG" id="alti:ALE3EI_2166"/>
<dbReference type="AlphaFoldDB" id="A0A7G8PWJ5"/>
<dbReference type="EMBL" id="CP052909">
    <property type="protein sequence ID" value="QNJ98711.1"/>
    <property type="molecule type" value="Genomic_DNA"/>
</dbReference>
<sequence length="1030" mass="114397">MKKLLILFFSLLIIPVVTKAQEVSLKGKELFGDMKARHIGPALMSGRINDLENHPTNARVLYAGTAGGGVWRSNDGGATFSPIFDDYVQSIGVVKLDPKDPDQVIWVGTGETWTRNSVSVGDGLYKTTDGGTNWKEIPGFEKSERIASIAINPNNTDEVYVGVLGALWSDSEDRGVYKTTDGGKTWNKILYIDKSTGAAEVIMDPKNPNVLYASMWQFRRTAWGFNSGGENSALYKSTDSGKTWNKIHNGFPSGKLGRIAVQIAPSDNAILYAVLETEDKSKNGLWKSTNAGQNWEHLNNDFGLTVRPFYFSRITIDPKNPDIVVKGGLNGSISRDGGKTFKSLGNMHSDIHDITFDIHNSDIMYSGTDGGVYRSWNGGTTFEIVENLPLSQFYHISVDDAEPYNVYGGLQDNGSWYGPSSSPGGVNARDWNSVGAGDGFRVLKHPTKNIIYSEMQGAENVWRYDVDRNRTKTIQPLPKKGDPELRFNWNAPMAVSAHFPDRFYMGSQFVHRSDDMGDSWTIISPDLTTNDPTKQDQSKSGGLSVDNSGAENHTTIFTIAESPLDANVIWVGTDDGNVQVTTDGGKNWNNVTANLIGIPKNTWVYHIEASVHGKGTAYAVFEGHTSGDMKPYALKTTDYGKTWKSIISPDIQENAFVRNIQEDYVNEDLLFLGTEFGLYVTIDGGKNWSHFTNNMPPVAVHFIDLQKKTNDIVMGTHGRGVIIIDDISPLRELNQEVLSKDVHFFKTKPVTMVEEGGFSGGFGTETQFVGANKSTAARIVYYLQKRHTFGKMTMEIQDMEGNKITSLSPGKSKGINIVNWGFNTTIPKMAEGKTLSFGGFTAPRVPAGKYKVILTKGKDSYEQVIELKYDDTALTTLAERKEQEELTQTMYTMVEDLAYMVYKINEIQDKTKEVIEKHPKGKKQAQKLYDDLEALRTDLVITTGDNYVASAEPELREKMGDLYSGIATSYDRVSGAQKMNLELITEEFNTAKERFATIMDKQGDKFMSFLAKNEISIPDIKSREEFVKKD</sequence>
<dbReference type="CDD" id="cd15482">
    <property type="entry name" value="Sialidase_non-viral"/>
    <property type="match status" value="1"/>
</dbReference>
<evidence type="ECO:0000256" key="1">
    <source>
        <dbReference type="ARBA" id="ARBA00022737"/>
    </source>
</evidence>
<dbReference type="SUPFAM" id="SSF50939">
    <property type="entry name" value="Sialidases"/>
    <property type="match status" value="2"/>
</dbReference>
<organism evidence="4 5">
    <name type="scientific">Constantimarinum furrinae</name>
    <dbReference type="NCBI Taxonomy" id="2562285"/>
    <lineage>
        <taxon>Bacteria</taxon>
        <taxon>Pseudomonadati</taxon>
        <taxon>Bacteroidota</taxon>
        <taxon>Flavobacteriia</taxon>
        <taxon>Flavobacteriales</taxon>
        <taxon>Flavobacteriaceae</taxon>
        <taxon>Altibacter/Constantimarinum group</taxon>
        <taxon>Constantimarinum</taxon>
    </lineage>
</organism>
<evidence type="ECO:0000313" key="4">
    <source>
        <dbReference type="EMBL" id="QNJ98711.1"/>
    </source>
</evidence>
<dbReference type="RefSeq" id="WP_186988589.1">
    <property type="nucleotide sequence ID" value="NZ_CP052909.1"/>
</dbReference>
<proteinExistence type="predicted"/>
<dbReference type="GO" id="GO:0010411">
    <property type="term" value="P:xyloglucan metabolic process"/>
    <property type="evidence" value="ECO:0007669"/>
    <property type="project" value="TreeGrafter"/>
</dbReference>
<dbReference type="InterPro" id="IPR036278">
    <property type="entry name" value="Sialidase_sf"/>
</dbReference>
<evidence type="ECO:0000259" key="3">
    <source>
        <dbReference type="Pfam" id="PF15902"/>
    </source>
</evidence>
<evidence type="ECO:0000256" key="2">
    <source>
        <dbReference type="SAM" id="MobiDB-lite"/>
    </source>
</evidence>
<dbReference type="SUPFAM" id="SSF110296">
    <property type="entry name" value="Oligoxyloglucan reducing end-specific cellobiohydrolase"/>
    <property type="match status" value="1"/>
</dbReference>